<feature type="transmembrane region" description="Helical" evidence="3">
    <location>
        <begin position="30"/>
        <end position="48"/>
    </location>
</feature>
<keyword evidence="3" id="KW-1133">Transmembrane helix</keyword>
<dbReference type="InterPro" id="IPR000160">
    <property type="entry name" value="GGDEF_dom"/>
</dbReference>
<evidence type="ECO:0000313" key="5">
    <source>
        <dbReference type="EMBL" id="GLR25967.1"/>
    </source>
</evidence>
<name>A0ABQ5YU46_9BURK</name>
<dbReference type="PROSITE" id="PS50887">
    <property type="entry name" value="GGDEF"/>
    <property type="match status" value="1"/>
</dbReference>
<keyword evidence="6" id="KW-1185">Reference proteome</keyword>
<evidence type="ECO:0000256" key="3">
    <source>
        <dbReference type="SAM" id="Phobius"/>
    </source>
</evidence>
<evidence type="ECO:0000256" key="2">
    <source>
        <dbReference type="ARBA" id="ARBA00034247"/>
    </source>
</evidence>
<evidence type="ECO:0000256" key="1">
    <source>
        <dbReference type="ARBA" id="ARBA00012528"/>
    </source>
</evidence>
<keyword evidence="3" id="KW-0812">Transmembrane</keyword>
<dbReference type="CDD" id="cd01949">
    <property type="entry name" value="GGDEF"/>
    <property type="match status" value="1"/>
</dbReference>
<dbReference type="SMART" id="SM00267">
    <property type="entry name" value="GGDEF"/>
    <property type="match status" value="1"/>
</dbReference>
<comment type="caution">
    <text evidence="5">The sequence shown here is derived from an EMBL/GenBank/DDBJ whole genome shotgun (WGS) entry which is preliminary data.</text>
</comment>
<keyword evidence="3" id="KW-0472">Membrane</keyword>
<dbReference type="InterPro" id="IPR029787">
    <property type="entry name" value="Nucleotide_cyclase"/>
</dbReference>
<dbReference type="PANTHER" id="PTHR45138:SF9">
    <property type="entry name" value="DIGUANYLATE CYCLASE DGCM-RELATED"/>
    <property type="match status" value="1"/>
</dbReference>
<dbReference type="EMBL" id="BSOJ01000010">
    <property type="protein sequence ID" value="GLR25967.1"/>
    <property type="molecule type" value="Genomic_DNA"/>
</dbReference>
<feature type="domain" description="GGDEF" evidence="4">
    <location>
        <begin position="265"/>
        <end position="387"/>
    </location>
</feature>
<evidence type="ECO:0000259" key="4">
    <source>
        <dbReference type="PROSITE" id="PS50887"/>
    </source>
</evidence>
<accession>A0ABQ5YU46</accession>
<comment type="catalytic activity">
    <reaction evidence="2">
        <text>2 GTP = 3',3'-c-di-GMP + 2 diphosphate</text>
        <dbReference type="Rhea" id="RHEA:24898"/>
        <dbReference type="ChEBI" id="CHEBI:33019"/>
        <dbReference type="ChEBI" id="CHEBI:37565"/>
        <dbReference type="ChEBI" id="CHEBI:58805"/>
        <dbReference type="EC" id="2.7.7.65"/>
    </reaction>
</comment>
<dbReference type="PANTHER" id="PTHR45138">
    <property type="entry name" value="REGULATORY COMPONENTS OF SENSORY TRANSDUCTION SYSTEM"/>
    <property type="match status" value="1"/>
</dbReference>
<gene>
    <name evidence="5" type="ORF">GCM10007875_10550</name>
</gene>
<dbReference type="Gene3D" id="3.30.70.270">
    <property type="match status" value="1"/>
</dbReference>
<evidence type="ECO:0000313" key="6">
    <source>
        <dbReference type="Proteomes" id="UP001156664"/>
    </source>
</evidence>
<feature type="transmembrane region" description="Helical" evidence="3">
    <location>
        <begin position="195"/>
        <end position="214"/>
    </location>
</feature>
<dbReference type="Pfam" id="PF00990">
    <property type="entry name" value="GGDEF"/>
    <property type="match status" value="1"/>
</dbReference>
<proteinExistence type="predicted"/>
<dbReference type="EC" id="2.7.7.65" evidence="1"/>
<protein>
    <recommendedName>
        <fullName evidence="1">diguanylate cyclase</fullName>
        <ecNumber evidence="1">2.7.7.65</ecNumber>
    </recommendedName>
</protein>
<dbReference type="Proteomes" id="UP001156664">
    <property type="component" value="Unassembled WGS sequence"/>
</dbReference>
<dbReference type="NCBIfam" id="TIGR00254">
    <property type="entry name" value="GGDEF"/>
    <property type="match status" value="1"/>
</dbReference>
<dbReference type="SUPFAM" id="SSF55073">
    <property type="entry name" value="Nucleotide cyclase"/>
    <property type="match status" value="1"/>
</dbReference>
<dbReference type="RefSeq" id="WP_284280431.1">
    <property type="nucleotide sequence ID" value="NZ_BSOJ01000010.1"/>
</dbReference>
<sequence length="387" mass="43367">MNQTAVGFKHPLKTLKLGLSDLAEALPCQALNACWLFVCLVLAAFAVINCSQIKGLRSTQARLQLTQNTINDLVIQSANLRLLEPTISTNERISAARLKQAGYQSAHELAYQIQSRLAILNTLQAELPVQLPLQRLNDSINKLIPTDYSNSSADSKRIESSIDQWFKALAQLSQQVQAISNAHTQRSNTLERNNLLLAIAVLAFSVSLAALNIWKRSKMSKRFEFELKLLTNQARTDPLTGVLNRRGWLEYTGKYLKNCQKEARKPASLAVLDIDYFKQYNDTFGHEAGDDRLRHFAAILRQNFRPGDLIARVGGEEFAVMLMNCNVEESRRIVDRIRESALCDIPFSAGLTNIDNHESIIKAMAVADQALYQAKHSGRNCSKIAYH</sequence>
<dbReference type="InterPro" id="IPR050469">
    <property type="entry name" value="Diguanylate_Cyclase"/>
</dbReference>
<organism evidence="5 6">
    <name type="scientific">Limnobacter litoralis</name>
    <dbReference type="NCBI Taxonomy" id="481366"/>
    <lineage>
        <taxon>Bacteria</taxon>
        <taxon>Pseudomonadati</taxon>
        <taxon>Pseudomonadota</taxon>
        <taxon>Betaproteobacteria</taxon>
        <taxon>Burkholderiales</taxon>
        <taxon>Burkholderiaceae</taxon>
        <taxon>Limnobacter</taxon>
    </lineage>
</organism>
<reference evidence="6" key="1">
    <citation type="journal article" date="2019" name="Int. J. Syst. Evol. Microbiol.">
        <title>The Global Catalogue of Microorganisms (GCM) 10K type strain sequencing project: providing services to taxonomists for standard genome sequencing and annotation.</title>
        <authorList>
            <consortium name="The Broad Institute Genomics Platform"/>
            <consortium name="The Broad Institute Genome Sequencing Center for Infectious Disease"/>
            <person name="Wu L."/>
            <person name="Ma J."/>
        </authorList>
    </citation>
    <scope>NUCLEOTIDE SEQUENCE [LARGE SCALE GENOMIC DNA]</scope>
    <source>
        <strain evidence="6">NBRC 105857</strain>
    </source>
</reference>
<dbReference type="InterPro" id="IPR043128">
    <property type="entry name" value="Rev_trsase/Diguanyl_cyclase"/>
</dbReference>